<dbReference type="NCBIfam" id="TIGR03609">
    <property type="entry name" value="S_layer_CsaB"/>
    <property type="match status" value="1"/>
</dbReference>
<dbReference type="PANTHER" id="PTHR36836:SF1">
    <property type="entry name" value="COLANIC ACID BIOSYNTHESIS PROTEIN WCAK"/>
    <property type="match status" value="1"/>
</dbReference>
<keyword evidence="3" id="KW-1185">Reference proteome</keyword>
<dbReference type="OrthoDB" id="3199616at2"/>
<dbReference type="STRING" id="1385513.N780_13530"/>
<proteinExistence type="predicted"/>
<accession>A0A0A2VFM9</accession>
<dbReference type="InterPro" id="IPR019896">
    <property type="entry name" value="Polysacch_pyruvyl_Trfase_CsaB"/>
</dbReference>
<dbReference type="Proteomes" id="UP000030153">
    <property type="component" value="Unassembled WGS sequence"/>
</dbReference>
<protein>
    <submittedName>
        <fullName evidence="2">Pyruvyl transferase</fullName>
    </submittedName>
</protein>
<dbReference type="EMBL" id="AVBG01000002">
    <property type="protein sequence ID" value="KGP92420.1"/>
    <property type="molecule type" value="Genomic_DNA"/>
</dbReference>
<evidence type="ECO:0000313" key="3">
    <source>
        <dbReference type="Proteomes" id="UP000030153"/>
    </source>
</evidence>
<dbReference type="InterPro" id="IPR007345">
    <property type="entry name" value="Polysacch_pyruvyl_Trfase"/>
</dbReference>
<evidence type="ECO:0000313" key="2">
    <source>
        <dbReference type="EMBL" id="KGP92420.1"/>
    </source>
</evidence>
<sequence>MKIVISGFYGLGNTGDEAILDAMIDNLRSSLDDPYLTVFSLSPDETATKHSVTSIYRGWRHDFKKKVRALREADLLLSGGGGLLQDTYPTRIIFGPLPYYLLIVLLAKLCGTKVMFFSQGVGPVTSKYGKLLMKTFGNLADFITVRDDYSKNYLHKLGVTRPETVVTSDIVFAYQGHNDRSCIESLPIEENQSIVGISVRPWFGETSYQKEMAVLLDRLIKERGITPVFIPMEGEHDAAVSRAIQEQMEHGEQTYILGTDFTPNQYLQFMKECRAVIGMRLHSLIFATLASVPYAGISYDKKVESLTKRTGMWEYSTTLDDFTAEDLYPNVLQLLDDRERLVAELEVERQSLRDAALENLALMKKHFV</sequence>
<gene>
    <name evidence="2" type="ORF">N780_13530</name>
</gene>
<keyword evidence="2" id="KW-0808">Transferase</keyword>
<reference evidence="2 3" key="1">
    <citation type="submission" date="2013-08" db="EMBL/GenBank/DDBJ databases">
        <title>Genome of Pontibacillus chungwhensis.</title>
        <authorList>
            <person name="Wang Q."/>
            <person name="Wang G."/>
        </authorList>
    </citation>
    <scope>NUCLEOTIDE SEQUENCE [LARGE SCALE GENOMIC DNA]</scope>
    <source>
        <strain evidence="2 3">BH030062</strain>
    </source>
</reference>
<dbReference type="Pfam" id="PF04230">
    <property type="entry name" value="PS_pyruv_trans"/>
    <property type="match status" value="1"/>
</dbReference>
<dbReference type="GO" id="GO:0016740">
    <property type="term" value="F:transferase activity"/>
    <property type="evidence" value="ECO:0007669"/>
    <property type="project" value="UniProtKB-KW"/>
</dbReference>
<feature type="domain" description="Polysaccharide pyruvyl transferase" evidence="1">
    <location>
        <begin position="13"/>
        <end position="300"/>
    </location>
</feature>
<dbReference type="AlphaFoldDB" id="A0A0A2VFM9"/>
<name>A0A0A2VFM9_9BACI</name>
<organism evidence="2 3">
    <name type="scientific">Pontibacillus chungwhensis BH030062</name>
    <dbReference type="NCBI Taxonomy" id="1385513"/>
    <lineage>
        <taxon>Bacteria</taxon>
        <taxon>Bacillati</taxon>
        <taxon>Bacillota</taxon>
        <taxon>Bacilli</taxon>
        <taxon>Bacillales</taxon>
        <taxon>Bacillaceae</taxon>
        <taxon>Pontibacillus</taxon>
    </lineage>
</organism>
<dbReference type="SUPFAM" id="SSF53756">
    <property type="entry name" value="UDP-Glycosyltransferase/glycogen phosphorylase"/>
    <property type="match status" value="1"/>
</dbReference>
<dbReference type="eggNOG" id="COG2327">
    <property type="taxonomic scope" value="Bacteria"/>
</dbReference>
<dbReference type="PANTHER" id="PTHR36836">
    <property type="entry name" value="COLANIC ACID BIOSYNTHESIS PROTEIN WCAK"/>
    <property type="match status" value="1"/>
</dbReference>
<comment type="caution">
    <text evidence="2">The sequence shown here is derived from an EMBL/GenBank/DDBJ whole genome shotgun (WGS) entry which is preliminary data.</text>
</comment>
<evidence type="ECO:0000259" key="1">
    <source>
        <dbReference type="Pfam" id="PF04230"/>
    </source>
</evidence>